<sequence length="161" mass="18556">MGSKQILSTFTKQLLLTLQRKQSCHSLFEQSNNSVLISLFVQIFQVILVIALSITVASSNIDGYRGYPISTTYTYFLFMFNVTIMLSAQLAFFNKTSLGFYLDLSLFVLAFIHFVVYLYGYSLTYLILMSIFFILALVRFIFGICYEVYKAKQSSQQQRLI</sequence>
<evidence type="ECO:0000313" key="3">
    <source>
        <dbReference type="EMBL" id="KAH0573577.1"/>
    </source>
</evidence>
<gene>
    <name evidence="2" type="ORF">SS50377_13845</name>
    <name evidence="3" type="ORF">SS50377_23511</name>
</gene>
<feature type="transmembrane region" description="Helical" evidence="1">
    <location>
        <begin position="73"/>
        <end position="93"/>
    </location>
</feature>
<keyword evidence="4" id="KW-1185">Reference proteome</keyword>
<proteinExistence type="predicted"/>
<reference evidence="3" key="2">
    <citation type="submission" date="2020-12" db="EMBL/GenBank/DDBJ databases">
        <title>New Spironucleus salmonicida genome in near-complete chromosomes.</title>
        <authorList>
            <person name="Xu F."/>
            <person name="Kurt Z."/>
            <person name="Jimenez-Gonzalez A."/>
            <person name="Astvaldsson A."/>
            <person name="Andersson J.O."/>
            <person name="Svard S.G."/>
        </authorList>
    </citation>
    <scope>NUCLEOTIDE SEQUENCE</scope>
    <source>
        <strain evidence="3">ATCC 50377</strain>
    </source>
</reference>
<accession>V6LZI8</accession>
<dbReference type="EMBL" id="KI546083">
    <property type="protein sequence ID" value="EST46249.1"/>
    <property type="molecule type" value="Genomic_DNA"/>
</dbReference>
<feature type="transmembrane region" description="Helical" evidence="1">
    <location>
        <begin position="100"/>
        <end position="119"/>
    </location>
</feature>
<name>V6LZI8_9EUKA</name>
<dbReference type="EMBL" id="AUWU02000004">
    <property type="protein sequence ID" value="KAH0573577.1"/>
    <property type="molecule type" value="Genomic_DNA"/>
</dbReference>
<evidence type="ECO:0000313" key="2">
    <source>
        <dbReference type="EMBL" id="EST46249.1"/>
    </source>
</evidence>
<feature type="transmembrane region" description="Helical" evidence="1">
    <location>
        <begin position="125"/>
        <end position="149"/>
    </location>
</feature>
<organism evidence="2">
    <name type="scientific">Spironucleus salmonicida</name>
    <dbReference type="NCBI Taxonomy" id="348837"/>
    <lineage>
        <taxon>Eukaryota</taxon>
        <taxon>Metamonada</taxon>
        <taxon>Diplomonadida</taxon>
        <taxon>Hexamitidae</taxon>
        <taxon>Hexamitinae</taxon>
        <taxon>Spironucleus</taxon>
    </lineage>
</organism>
<keyword evidence="1" id="KW-1133">Transmembrane helix</keyword>
<dbReference type="VEuPathDB" id="GiardiaDB:SS50377_23511"/>
<dbReference type="AlphaFoldDB" id="V6LZI8"/>
<evidence type="ECO:0000256" key="1">
    <source>
        <dbReference type="SAM" id="Phobius"/>
    </source>
</evidence>
<protein>
    <submittedName>
        <fullName evidence="2">Transmembrane domain-containing protein</fullName>
    </submittedName>
</protein>
<dbReference type="Proteomes" id="UP000018208">
    <property type="component" value="Unassembled WGS sequence"/>
</dbReference>
<feature type="transmembrane region" description="Helical" evidence="1">
    <location>
        <begin position="35"/>
        <end position="61"/>
    </location>
</feature>
<keyword evidence="1" id="KW-0472">Membrane</keyword>
<keyword evidence="1 2" id="KW-0812">Transmembrane</keyword>
<reference evidence="2 3" key="1">
    <citation type="journal article" date="2014" name="PLoS Genet.">
        <title>The Genome of Spironucleus salmonicida Highlights a Fish Pathogen Adapted to Fluctuating Environments.</title>
        <authorList>
            <person name="Xu F."/>
            <person name="Jerlstrom-Hultqvist J."/>
            <person name="Einarsson E."/>
            <person name="Astvaldsson A."/>
            <person name="Svard S.G."/>
            <person name="Andersson J.O."/>
        </authorList>
    </citation>
    <scope>NUCLEOTIDE SEQUENCE</scope>
    <source>
        <strain evidence="3">ATCC 50377</strain>
    </source>
</reference>
<evidence type="ECO:0000313" key="4">
    <source>
        <dbReference type="Proteomes" id="UP000018208"/>
    </source>
</evidence>